<evidence type="ECO:0000256" key="3">
    <source>
        <dbReference type="RuleBase" id="RU003560"/>
    </source>
</evidence>
<accession>A0A364V8Y5</accession>
<keyword evidence="5" id="KW-0032">Aminotransferase</keyword>
<dbReference type="SUPFAM" id="SSF53383">
    <property type="entry name" value="PLP-dependent transferases"/>
    <property type="match status" value="1"/>
</dbReference>
<gene>
    <name evidence="5" type="ORF">DLJ54_00255</name>
</gene>
<protein>
    <submittedName>
        <fullName evidence="5">Aspartate aminotransferase family protein</fullName>
    </submittedName>
</protein>
<dbReference type="GO" id="GO:0005829">
    <property type="term" value="C:cytosol"/>
    <property type="evidence" value="ECO:0007669"/>
    <property type="project" value="TreeGrafter"/>
</dbReference>
<dbReference type="AlphaFoldDB" id="A0A364V8Y5"/>
<keyword evidence="5" id="KW-0808">Transferase</keyword>
<dbReference type="Pfam" id="PF00202">
    <property type="entry name" value="Aminotran_3"/>
    <property type="match status" value="1"/>
</dbReference>
<sequence>MTGPNAAPEAASSPIQSDHTPGAHSAEAGPLAGAQAAPESATVAETPESALAENPSQNENNGEPNPRHPSPTHYTDAAGNRVAFGSAEAEEQERETRRRDRGHVFHSWSAQNKINPMPIAHAEGAWIFDYAGNAYLDLASQLISANLGHAHPDLVAALQRQATRVTNLNPAFANDLRGQVAETITDRAQGDFSHVFFTNGGADAIEHAIRLARLHTGKSKILTAYRSYHGATGSAIMATGEPRRHGNPTTDGDIKHFWGPFLYRTPFHATSQEEECERALSHLEQTLIFEGDVAAVLVESMVGSSGVIAPPDGYLAGVRDICDRHGAVWIADEVMVGFGRTGRMFAYEHGGCARDGGVLQPDLVTFAKGVNSGVVPFGGVMMTQAVADTFGDRPYPGGLTYSGHPLGAAVAVAAQEVYQRDRLFDHVADIGSRVIGPALAEIAAKHPSVGNVRGRGFFWAIEFVADHDSKEPLGAEALEQFASECKADGVWPMVAGNRTHIAPPLITTEAEVRQALEVVDSAIDATDRAL</sequence>
<keyword evidence="2 3" id="KW-0663">Pyridoxal phosphate</keyword>
<comment type="similarity">
    <text evidence="1 3">Belongs to the class-III pyridoxal-phosphate-dependent aminotransferase family.</text>
</comment>
<organism evidence="5 6">
    <name type="scientific">Corynebacterium heidelbergense</name>
    <dbReference type="NCBI Taxonomy" id="2055947"/>
    <lineage>
        <taxon>Bacteria</taxon>
        <taxon>Bacillati</taxon>
        <taxon>Actinomycetota</taxon>
        <taxon>Actinomycetes</taxon>
        <taxon>Mycobacteriales</taxon>
        <taxon>Corynebacteriaceae</taxon>
        <taxon>Corynebacterium</taxon>
    </lineage>
</organism>
<dbReference type="Gene3D" id="3.90.1150.10">
    <property type="entry name" value="Aspartate Aminotransferase, domain 1"/>
    <property type="match status" value="1"/>
</dbReference>
<dbReference type="PANTHER" id="PTHR43094:SF1">
    <property type="entry name" value="AMINOTRANSFERASE CLASS-III"/>
    <property type="match status" value="1"/>
</dbReference>
<dbReference type="RefSeq" id="WP_113629897.1">
    <property type="nucleotide sequence ID" value="NZ_QHCV01000002.1"/>
</dbReference>
<feature type="compositionally biased region" description="Low complexity" evidence="4">
    <location>
        <begin position="26"/>
        <end position="39"/>
    </location>
</feature>
<evidence type="ECO:0000256" key="4">
    <source>
        <dbReference type="SAM" id="MobiDB-lite"/>
    </source>
</evidence>
<dbReference type="InterPro" id="IPR005814">
    <property type="entry name" value="Aminotrans_3"/>
</dbReference>
<dbReference type="NCBIfam" id="NF004718">
    <property type="entry name" value="PRK06062.1"/>
    <property type="match status" value="1"/>
</dbReference>
<feature type="compositionally biased region" description="Polar residues" evidence="4">
    <location>
        <begin position="54"/>
        <end position="63"/>
    </location>
</feature>
<comment type="caution">
    <text evidence="5">The sequence shown here is derived from an EMBL/GenBank/DDBJ whole genome shotgun (WGS) entry which is preliminary data.</text>
</comment>
<dbReference type="GO" id="GO:0030170">
    <property type="term" value="F:pyridoxal phosphate binding"/>
    <property type="evidence" value="ECO:0007669"/>
    <property type="project" value="InterPro"/>
</dbReference>
<dbReference type="InterPro" id="IPR015421">
    <property type="entry name" value="PyrdxlP-dep_Trfase_major"/>
</dbReference>
<evidence type="ECO:0000256" key="2">
    <source>
        <dbReference type="ARBA" id="ARBA00022898"/>
    </source>
</evidence>
<feature type="region of interest" description="Disordered" evidence="4">
    <location>
        <begin position="1"/>
        <end position="77"/>
    </location>
</feature>
<name>A0A364V8Y5_9CORY</name>
<evidence type="ECO:0000256" key="1">
    <source>
        <dbReference type="ARBA" id="ARBA00008954"/>
    </source>
</evidence>
<dbReference type="InterPro" id="IPR015422">
    <property type="entry name" value="PyrdxlP-dep_Trfase_small"/>
</dbReference>
<dbReference type="Gene3D" id="3.40.640.10">
    <property type="entry name" value="Type I PLP-dependent aspartate aminotransferase-like (Major domain)"/>
    <property type="match status" value="1"/>
</dbReference>
<evidence type="ECO:0000313" key="6">
    <source>
        <dbReference type="Proteomes" id="UP000251577"/>
    </source>
</evidence>
<dbReference type="Proteomes" id="UP000251577">
    <property type="component" value="Unassembled WGS sequence"/>
</dbReference>
<keyword evidence="6" id="KW-1185">Reference proteome</keyword>
<dbReference type="InterPro" id="IPR015424">
    <property type="entry name" value="PyrdxlP-dep_Trfase"/>
</dbReference>
<evidence type="ECO:0000313" key="5">
    <source>
        <dbReference type="EMBL" id="RAV33091.1"/>
    </source>
</evidence>
<dbReference type="CDD" id="cd00610">
    <property type="entry name" value="OAT_like"/>
    <property type="match status" value="1"/>
</dbReference>
<proteinExistence type="inferred from homology"/>
<dbReference type="GO" id="GO:0008483">
    <property type="term" value="F:transaminase activity"/>
    <property type="evidence" value="ECO:0007669"/>
    <property type="project" value="UniProtKB-KW"/>
</dbReference>
<dbReference type="PANTHER" id="PTHR43094">
    <property type="entry name" value="AMINOTRANSFERASE"/>
    <property type="match status" value="1"/>
</dbReference>
<reference evidence="5 6" key="1">
    <citation type="journal article" date="2018" name="Syst. Appl. Microbiol.">
        <title>Corynebacterium heidelbergense sp. nov., isolated from the preen glands of Egyptian geese (Alopochen aegyptiacus).</title>
        <authorList>
            <person name="Braun M.S."/>
            <person name="Wang E."/>
            <person name="Zimmermann S."/>
            <person name="Wink M."/>
        </authorList>
    </citation>
    <scope>NUCLEOTIDE SEQUENCE [LARGE SCALE GENOMIC DNA]</scope>
    <source>
        <strain evidence="5 6">647</strain>
    </source>
</reference>
<dbReference type="EMBL" id="QHCV01000002">
    <property type="protein sequence ID" value="RAV33091.1"/>
    <property type="molecule type" value="Genomic_DNA"/>
</dbReference>